<dbReference type="EMBL" id="VSRR010026647">
    <property type="protein sequence ID" value="MPC67714.1"/>
    <property type="molecule type" value="Genomic_DNA"/>
</dbReference>
<gene>
    <name evidence="1" type="ORF">E2C01_061895</name>
</gene>
<accession>A0A5B7HGK7</accession>
<dbReference type="Proteomes" id="UP000324222">
    <property type="component" value="Unassembled WGS sequence"/>
</dbReference>
<evidence type="ECO:0000313" key="2">
    <source>
        <dbReference type="Proteomes" id="UP000324222"/>
    </source>
</evidence>
<sequence>MTSFFVLGIQHGSPPHKLPPAAAATSSRPLPGSLALMSSSSLSNSPFRRSLGPHLKFDLEAFS</sequence>
<keyword evidence="2" id="KW-1185">Reference proteome</keyword>
<evidence type="ECO:0000313" key="1">
    <source>
        <dbReference type="EMBL" id="MPC67714.1"/>
    </source>
</evidence>
<comment type="caution">
    <text evidence="1">The sequence shown here is derived from an EMBL/GenBank/DDBJ whole genome shotgun (WGS) entry which is preliminary data.</text>
</comment>
<dbReference type="AlphaFoldDB" id="A0A5B7HGK7"/>
<protein>
    <submittedName>
        <fullName evidence="1">Uncharacterized protein</fullName>
    </submittedName>
</protein>
<name>A0A5B7HGK7_PORTR</name>
<proteinExistence type="predicted"/>
<reference evidence="1 2" key="1">
    <citation type="submission" date="2019-05" db="EMBL/GenBank/DDBJ databases">
        <title>Another draft genome of Portunus trituberculatus and its Hox gene families provides insights of decapod evolution.</title>
        <authorList>
            <person name="Jeong J.-H."/>
            <person name="Song I."/>
            <person name="Kim S."/>
            <person name="Choi T."/>
            <person name="Kim D."/>
            <person name="Ryu S."/>
            <person name="Kim W."/>
        </authorList>
    </citation>
    <scope>NUCLEOTIDE SEQUENCE [LARGE SCALE GENOMIC DNA]</scope>
    <source>
        <tissue evidence="1">Muscle</tissue>
    </source>
</reference>
<organism evidence="1 2">
    <name type="scientific">Portunus trituberculatus</name>
    <name type="common">Swimming crab</name>
    <name type="synonym">Neptunus trituberculatus</name>
    <dbReference type="NCBI Taxonomy" id="210409"/>
    <lineage>
        <taxon>Eukaryota</taxon>
        <taxon>Metazoa</taxon>
        <taxon>Ecdysozoa</taxon>
        <taxon>Arthropoda</taxon>
        <taxon>Crustacea</taxon>
        <taxon>Multicrustacea</taxon>
        <taxon>Malacostraca</taxon>
        <taxon>Eumalacostraca</taxon>
        <taxon>Eucarida</taxon>
        <taxon>Decapoda</taxon>
        <taxon>Pleocyemata</taxon>
        <taxon>Brachyura</taxon>
        <taxon>Eubrachyura</taxon>
        <taxon>Portunoidea</taxon>
        <taxon>Portunidae</taxon>
        <taxon>Portuninae</taxon>
        <taxon>Portunus</taxon>
    </lineage>
</organism>